<sequence length="189" mass="20894">MKNLCLILQHFPMNHHHLPFIVLSLFLLTFISCSNDDKPENPVDALPPITQTGENTFACLINGKPFFSSRDRRAFYTYADGAYTLSISGSRYDDIGLRSIHLSGLDIVNGVTEGLHPLKARMSGGYSAEYLIGGGITLDTGTTDDAPGLLTITRFDLQEFIVSGTFEFSVKDKEGNTLNFTDGRFDLKF</sequence>
<dbReference type="RefSeq" id="WP_207070034.1">
    <property type="nucleotide sequence ID" value="NZ_JAFLND010000001.1"/>
</dbReference>
<dbReference type="PROSITE" id="PS51257">
    <property type="entry name" value="PROKAR_LIPOPROTEIN"/>
    <property type="match status" value="1"/>
</dbReference>
<protein>
    <submittedName>
        <fullName evidence="1">Uncharacterized protein</fullName>
    </submittedName>
</protein>
<dbReference type="Proteomes" id="UP000664163">
    <property type="component" value="Unassembled WGS sequence"/>
</dbReference>
<keyword evidence="2" id="KW-1185">Reference proteome</keyword>
<dbReference type="EMBL" id="JAFLND010000001">
    <property type="protein sequence ID" value="MBO0329557.1"/>
    <property type="molecule type" value="Genomic_DNA"/>
</dbReference>
<gene>
    <name evidence="1" type="ORF">J0X13_03295</name>
</gene>
<comment type="caution">
    <text evidence="1">The sequence shown here is derived from an EMBL/GenBank/DDBJ whole genome shotgun (WGS) entry which is preliminary data.</text>
</comment>
<proteinExistence type="predicted"/>
<reference evidence="1 2" key="1">
    <citation type="submission" date="2021-03" db="EMBL/GenBank/DDBJ databases">
        <title>Muricauda sp. CAU 1631 isolated from Incheon.</title>
        <authorList>
            <person name="Kim W."/>
        </authorList>
    </citation>
    <scope>NUCLEOTIDE SEQUENCE [LARGE SCALE GENOMIC DNA]</scope>
    <source>
        <strain evidence="1 2">CAU 1631</strain>
    </source>
</reference>
<evidence type="ECO:0000313" key="1">
    <source>
        <dbReference type="EMBL" id="MBO0329557.1"/>
    </source>
</evidence>
<organism evidence="1 2">
    <name type="scientific">[Muricauda] lutisoli</name>
    <dbReference type="NCBI Taxonomy" id="2816035"/>
    <lineage>
        <taxon>Bacteria</taxon>
        <taxon>Pseudomonadati</taxon>
        <taxon>Bacteroidota</taxon>
        <taxon>Flavobacteriia</taxon>
        <taxon>Flavobacteriales</taxon>
        <taxon>Flavobacteriaceae</taxon>
        <taxon>Allomuricauda</taxon>
    </lineage>
</organism>
<evidence type="ECO:0000313" key="2">
    <source>
        <dbReference type="Proteomes" id="UP000664163"/>
    </source>
</evidence>
<accession>A0ABS3ETI4</accession>
<name>A0ABS3ETI4_9FLAO</name>